<feature type="compositionally biased region" description="Basic residues" evidence="14">
    <location>
        <begin position="1"/>
        <end position="10"/>
    </location>
</feature>
<comment type="caution">
    <text evidence="17">The sequence shown here is derived from an EMBL/GenBank/DDBJ whole genome shotgun (WGS) entry which is preliminary data.</text>
</comment>
<keyword evidence="6 11" id="KW-0067">ATP-binding</keyword>
<dbReference type="PIRSF" id="PIRSF000660">
    <property type="entry name" value="Ser/Thr_PK_GCN2"/>
    <property type="match status" value="1"/>
</dbReference>
<dbReference type="FunFam" id="3.30.930.10:FF:000074">
    <property type="entry name" value="Serine/threonine-protein kinase gcn2"/>
    <property type="match status" value="1"/>
</dbReference>
<dbReference type="FunFam" id="3.10.110.10:FF:000050">
    <property type="entry name" value="eIF-2-alpha kinase GCN2"/>
    <property type="match status" value="1"/>
</dbReference>
<comment type="catalytic activity">
    <reaction evidence="8">
        <text>L-threonyl-[protein] + ATP = O-phospho-L-threonyl-[protein] + ADP + H(+)</text>
        <dbReference type="Rhea" id="RHEA:46608"/>
        <dbReference type="Rhea" id="RHEA-COMP:11060"/>
        <dbReference type="Rhea" id="RHEA-COMP:11605"/>
        <dbReference type="ChEBI" id="CHEBI:15378"/>
        <dbReference type="ChEBI" id="CHEBI:30013"/>
        <dbReference type="ChEBI" id="CHEBI:30616"/>
        <dbReference type="ChEBI" id="CHEBI:61977"/>
        <dbReference type="ChEBI" id="CHEBI:456216"/>
        <dbReference type="EC" id="2.7.11.1"/>
    </reaction>
</comment>
<evidence type="ECO:0000313" key="18">
    <source>
        <dbReference type="Proteomes" id="UP000700596"/>
    </source>
</evidence>
<dbReference type="InterPro" id="IPR036621">
    <property type="entry name" value="Anticodon-bd_dom_sf"/>
</dbReference>
<dbReference type="CDD" id="cd14046">
    <property type="entry name" value="STKc_EIF2AK4_GCN2_rpt2"/>
    <property type="match status" value="1"/>
</dbReference>
<keyword evidence="18" id="KW-1185">Reference proteome</keyword>
<feature type="domain" description="RWD" evidence="16">
    <location>
        <begin position="53"/>
        <end position="161"/>
    </location>
</feature>
<evidence type="ECO:0000256" key="11">
    <source>
        <dbReference type="PIRSR" id="PIRSR000660-2"/>
    </source>
</evidence>
<dbReference type="Proteomes" id="UP000700596">
    <property type="component" value="Unassembled WGS sequence"/>
</dbReference>
<dbReference type="Pfam" id="PF13393">
    <property type="entry name" value="tRNA-synt_His"/>
    <property type="match status" value="1"/>
</dbReference>
<dbReference type="Gene3D" id="3.10.110.10">
    <property type="entry name" value="Ubiquitin Conjugating Enzyme"/>
    <property type="match status" value="1"/>
</dbReference>
<dbReference type="GO" id="GO:0005737">
    <property type="term" value="C:cytoplasm"/>
    <property type="evidence" value="ECO:0007669"/>
    <property type="project" value="TreeGrafter"/>
</dbReference>
<feature type="binding site" evidence="12">
    <location>
        <position position="615"/>
    </location>
    <ligand>
        <name>ATP</name>
        <dbReference type="ChEBI" id="CHEBI:30616"/>
    </ligand>
</feature>
<feature type="region of interest" description="Disordered" evidence="14">
    <location>
        <begin position="1"/>
        <end position="53"/>
    </location>
</feature>
<dbReference type="SUPFAM" id="SSF55681">
    <property type="entry name" value="Class II aaRS and biotin synthetases"/>
    <property type="match status" value="1"/>
</dbReference>
<dbReference type="Gene3D" id="1.10.510.10">
    <property type="entry name" value="Transferase(Phosphotransferase) domain 1"/>
    <property type="match status" value="2"/>
</dbReference>
<feature type="region of interest" description="Disordered" evidence="14">
    <location>
        <begin position="219"/>
        <end position="240"/>
    </location>
</feature>
<dbReference type="EMBL" id="JAGMWT010000009">
    <property type="protein sequence ID" value="KAH7122816.1"/>
    <property type="molecule type" value="Genomic_DNA"/>
</dbReference>
<evidence type="ECO:0000256" key="3">
    <source>
        <dbReference type="ARBA" id="ARBA00022679"/>
    </source>
</evidence>
<dbReference type="PANTHER" id="PTHR11042:SF136">
    <property type="entry name" value="EIF-2-ALPHA KINASE GCN2"/>
    <property type="match status" value="1"/>
</dbReference>
<evidence type="ECO:0000256" key="1">
    <source>
        <dbReference type="ARBA" id="ARBA00012513"/>
    </source>
</evidence>
<dbReference type="SMART" id="SM00591">
    <property type="entry name" value="RWD"/>
    <property type="match status" value="1"/>
</dbReference>
<feature type="region of interest" description="Disordered" evidence="14">
    <location>
        <begin position="653"/>
        <end position="691"/>
    </location>
</feature>
<evidence type="ECO:0000313" key="17">
    <source>
        <dbReference type="EMBL" id="KAH7122816.1"/>
    </source>
</evidence>
<dbReference type="InterPro" id="IPR011009">
    <property type="entry name" value="Kinase-like_dom_sf"/>
</dbReference>
<dbReference type="PROSITE" id="PS00107">
    <property type="entry name" value="PROTEIN_KINASE_ATP"/>
    <property type="match status" value="1"/>
</dbReference>
<evidence type="ECO:0000259" key="15">
    <source>
        <dbReference type="PROSITE" id="PS50011"/>
    </source>
</evidence>
<dbReference type="Gene3D" id="3.30.200.20">
    <property type="entry name" value="Phosphorylase Kinase, domain 1"/>
    <property type="match status" value="1"/>
</dbReference>
<dbReference type="GO" id="GO:0005634">
    <property type="term" value="C:nucleus"/>
    <property type="evidence" value="ECO:0007669"/>
    <property type="project" value="TreeGrafter"/>
</dbReference>
<feature type="active site" description="Proton acceptor" evidence="10">
    <location>
        <position position="819"/>
    </location>
</feature>
<evidence type="ECO:0000256" key="2">
    <source>
        <dbReference type="ARBA" id="ARBA00022527"/>
    </source>
</evidence>
<dbReference type="SUPFAM" id="SSF56112">
    <property type="entry name" value="Protein kinase-like (PK-like)"/>
    <property type="match status" value="2"/>
</dbReference>
<dbReference type="GO" id="GO:0004694">
    <property type="term" value="F:eukaryotic translation initiation factor 2alpha kinase activity"/>
    <property type="evidence" value="ECO:0007669"/>
    <property type="project" value="InterPro"/>
</dbReference>
<keyword evidence="13" id="KW-0175">Coiled coil</keyword>
<dbReference type="Gene3D" id="3.30.930.10">
    <property type="entry name" value="Bira Bifunctional Protein, Domain 2"/>
    <property type="match status" value="1"/>
</dbReference>
<evidence type="ECO:0000256" key="5">
    <source>
        <dbReference type="ARBA" id="ARBA00022777"/>
    </source>
</evidence>
<dbReference type="SUPFAM" id="SSF54495">
    <property type="entry name" value="UBC-like"/>
    <property type="match status" value="1"/>
</dbReference>
<evidence type="ECO:0000256" key="10">
    <source>
        <dbReference type="PIRSR" id="PIRSR000660-1"/>
    </source>
</evidence>
<dbReference type="CDD" id="cd23823">
    <property type="entry name" value="RWD_GCN2"/>
    <property type="match status" value="1"/>
</dbReference>
<keyword evidence="4 11" id="KW-0547">Nucleotide-binding</keyword>
<dbReference type="PROSITE" id="PS50908">
    <property type="entry name" value="RWD"/>
    <property type="match status" value="1"/>
</dbReference>
<proteinExistence type="inferred from homology"/>
<dbReference type="Pfam" id="PF12745">
    <property type="entry name" value="HGTP_anticodon2"/>
    <property type="match status" value="1"/>
</dbReference>
<dbReference type="FunFam" id="1.10.510.10:FF:000821">
    <property type="entry name" value="Serine/threonine-protein kinase gcn2"/>
    <property type="match status" value="1"/>
</dbReference>
<name>A0A9P9DQM4_9PLEO</name>
<evidence type="ECO:0000259" key="16">
    <source>
        <dbReference type="PROSITE" id="PS50908"/>
    </source>
</evidence>
<keyword evidence="5 17" id="KW-0418">Kinase</keyword>
<reference evidence="17" key="1">
    <citation type="journal article" date="2021" name="Nat. Commun.">
        <title>Genetic determinants of endophytism in the Arabidopsis root mycobiome.</title>
        <authorList>
            <person name="Mesny F."/>
            <person name="Miyauchi S."/>
            <person name="Thiergart T."/>
            <person name="Pickel B."/>
            <person name="Atanasova L."/>
            <person name="Karlsson M."/>
            <person name="Huettel B."/>
            <person name="Barry K.W."/>
            <person name="Haridas S."/>
            <person name="Chen C."/>
            <person name="Bauer D."/>
            <person name="Andreopoulos W."/>
            <person name="Pangilinan J."/>
            <person name="LaButti K."/>
            <person name="Riley R."/>
            <person name="Lipzen A."/>
            <person name="Clum A."/>
            <person name="Drula E."/>
            <person name="Henrissat B."/>
            <person name="Kohler A."/>
            <person name="Grigoriev I.V."/>
            <person name="Martin F.M."/>
            <person name="Hacquard S."/>
        </authorList>
    </citation>
    <scope>NUCLEOTIDE SEQUENCE</scope>
    <source>
        <strain evidence="17">MPI-CAGE-CH-0243</strain>
    </source>
</reference>
<feature type="compositionally biased region" description="Acidic residues" evidence="14">
    <location>
        <begin position="663"/>
        <end position="678"/>
    </location>
</feature>
<protein>
    <recommendedName>
        <fullName evidence="1">non-specific serine/threonine protein kinase</fullName>
        <ecNumber evidence="1">2.7.11.1</ecNumber>
    </recommendedName>
</protein>
<dbReference type="CDD" id="cd14012">
    <property type="entry name" value="PK_eIF2AK_GCN2_rpt1"/>
    <property type="match status" value="1"/>
</dbReference>
<dbReference type="InterPro" id="IPR024435">
    <property type="entry name" value="HisRS-related_dom"/>
</dbReference>
<dbReference type="InterPro" id="IPR045864">
    <property type="entry name" value="aa-tRNA-synth_II/BPL/LPL"/>
</dbReference>
<dbReference type="Gene3D" id="3.40.50.800">
    <property type="entry name" value="Anticodon-binding domain"/>
    <property type="match status" value="1"/>
</dbReference>
<evidence type="ECO:0000256" key="13">
    <source>
        <dbReference type="SAM" id="Coils"/>
    </source>
</evidence>
<dbReference type="InterPro" id="IPR050339">
    <property type="entry name" value="CC_SR_Kinase"/>
</dbReference>
<dbReference type="EC" id="2.7.11.1" evidence="1"/>
<evidence type="ECO:0000256" key="6">
    <source>
        <dbReference type="ARBA" id="ARBA00022840"/>
    </source>
</evidence>
<dbReference type="PANTHER" id="PTHR11042">
    <property type="entry name" value="EUKARYOTIC TRANSLATION INITIATION FACTOR 2-ALPHA KINASE EIF2-ALPHA KINASE -RELATED"/>
    <property type="match status" value="1"/>
</dbReference>
<dbReference type="PROSITE" id="PS00108">
    <property type="entry name" value="PROTEIN_KINASE_ST"/>
    <property type="match status" value="1"/>
</dbReference>
<dbReference type="InterPro" id="IPR006575">
    <property type="entry name" value="RWD_dom"/>
</dbReference>
<dbReference type="PROSITE" id="PS50011">
    <property type="entry name" value="PROTEIN_KINASE_DOM"/>
    <property type="match status" value="2"/>
</dbReference>
<evidence type="ECO:0000256" key="8">
    <source>
        <dbReference type="ARBA" id="ARBA00047899"/>
    </source>
</evidence>
<dbReference type="InterPro" id="IPR017441">
    <property type="entry name" value="Protein_kinase_ATP_BS"/>
</dbReference>
<dbReference type="Pfam" id="PF05773">
    <property type="entry name" value="RWD"/>
    <property type="match status" value="1"/>
</dbReference>
<feature type="region of interest" description="Disordered" evidence="14">
    <location>
        <begin position="731"/>
        <end position="758"/>
    </location>
</feature>
<keyword evidence="2" id="KW-0723">Serine/threonine-protein kinase</keyword>
<comment type="catalytic activity">
    <reaction evidence="9">
        <text>L-seryl-[protein] + ATP = O-phospho-L-seryl-[protein] + ADP + H(+)</text>
        <dbReference type="Rhea" id="RHEA:17989"/>
        <dbReference type="Rhea" id="RHEA-COMP:9863"/>
        <dbReference type="Rhea" id="RHEA-COMP:11604"/>
        <dbReference type="ChEBI" id="CHEBI:15378"/>
        <dbReference type="ChEBI" id="CHEBI:29999"/>
        <dbReference type="ChEBI" id="CHEBI:30616"/>
        <dbReference type="ChEBI" id="CHEBI:83421"/>
        <dbReference type="ChEBI" id="CHEBI:456216"/>
        <dbReference type="EC" id="2.7.11.1"/>
    </reaction>
</comment>
<feature type="domain" description="Protein kinase" evidence="15">
    <location>
        <begin position="285"/>
        <end position="536"/>
    </location>
</feature>
<feature type="region of interest" description="Disordered" evidence="14">
    <location>
        <begin position="549"/>
        <end position="578"/>
    </location>
</feature>
<accession>A0A9P9DQM4</accession>
<feature type="binding site" evidence="11">
    <location>
        <begin position="591"/>
        <end position="599"/>
    </location>
    <ligand>
        <name>ATP</name>
        <dbReference type="ChEBI" id="CHEBI:30616"/>
    </ligand>
</feature>
<dbReference type="Pfam" id="PF00069">
    <property type="entry name" value="Pkinase"/>
    <property type="match status" value="3"/>
</dbReference>
<keyword evidence="3" id="KW-0808">Transferase</keyword>
<comment type="similarity">
    <text evidence="7">Belongs to the protein kinase superfamily. Ser/Thr protein kinase family. GCN2 subfamily.</text>
</comment>
<sequence length="1630" mass="183439">MAPNTPRKKLPNVSTPQANRLALGKRPPVKSNQPGRPPLVSQPTDSYAESQEEEREVLKAIYMDDFEEVEAKGAWSKTTDRVLRLKLKAFSNDDIFVTLTAKLTATYPKSLPTLSLEGTAKLRQQTQRRLQDLLKTRPKDIVGEVMLHDISSTIQDILEDDLALRENDGTFENLGAEREVQEAAAAELARQYEEDLQKKLDEEKAEEERALQQMVNDEVRRQEKMAKRKSRTAGYTPNSDSAYVTTSAQISFDRMISIQTDDNDIEFTAVEGLLPFRSGPATEELLVKPVGGGGAITLVLKRIRVGTDDSSTEVQLKKGIVNFEKEMEEIKQLRHPTFMHVYDFKVEHLGDFGWEINVLMEYSSKGSLGEKLEDDGEIVVSKVRSWTIELLEALDWYHRAGVVHKRVHPYNIFLRKASTGNISVKLGDAGFQQSLHNLKAGGRGEQSFSTSRTAFWVPAELAEDPERKRKTDVWDLGVVFLQMLFGLDVPEKYNSPKDLSDTLGCSEALQEIMRKFFKADPKKRPTPFDIIPCEFLRDDVSIYEYPPTPGRSRHSSISWTPHQRLRRESSSGMAGGPSTRYSSDWVEIGRIGKGGYGEVVKARNRYDGTVYAIKKIRQKSASALTEVLSEVMLLSRLNHPCVVRYYSAFLDEEPSGVTNTNGDGDDDSDGFNDGDSNSESDVSPGDTGDDFGYSRNTGGLDFISSDHPRIQFGSDDGYSNGYEDAVVFGSDSEAEDEDDAHTSTAPHSPLVKKRTMSSSYHQRPIKTILYIQMEFCEKQTLRDLIRRDLYEDPEESWRLFRQILEGLAHIHGHGIIHRDLKPDNIFIDVAKTPKIGDFGLATIGQYQVTDRKTTGSSHVEGDMTRSIGTALYVAPEVRSGSTGNYSDKVDMYSVGIIFFEMCHPLKTAMERDHVIRQLRERKHELPEEFSTPEKVLQGSIISSLISHRPSERPGCEELLRSGKVPVQIEDTAVKEALKALSDRNSPHYAKMLAALFSQKPDTQAKDFAWDLAAGANAHEMKSNDLLLQSLVREHLVSVFRAHGAVEVQRPLLLPWSDHYTNKNVVKLFDPSGTLVQLPYDLTLPYARSIGRGAPILEKTFALGTVYRDSYTGGAPRSNGEADFDILSKDTLDLALKEGEVLKVIDEVIDEFPPLAATQMCFHLNHSDLLNIVMDFCRIEPMQRAAVKEVLSRLNISKYNWQTIKNELRGPDIGVSSTSLDDLARFDWRDTPEKAFAKLRRIFEGTKYLDRTHAIFAHLKSVIDYMKLWNIKRKIYVSALSSFNEKFYTGGILFQCLFDGKVREVLAAGGRYDRLIEEYRPKNAGRGEPPVRRHGVGMNLGWDRLVNAMSRYLKKPEKSTFLKKHVEEDTSAISWMPRRCDCLVTSFDAGVLRSTGIKMVADLLAHGYTAELSIDAHTIEDILRHYRSDRHSWVILIKHGVGPDKPDLKVKSIAKKEDTDLRSADLLSYLRNELRDREAREGGAMLRHQAKNTPSTPISTSSAKSNVDVLISHHRSKKTNKWGIVEAAQSRSAELLASFQGAPIAAIETKDEVMALIRETRLSDGDSWRRAIQSVPLADRKYLQELHELLGKYAARWREVSENGRVKSGEGGKAFVYNFRTGGCALYDLES</sequence>
<evidence type="ECO:0000256" key="12">
    <source>
        <dbReference type="PROSITE-ProRule" id="PRU10141"/>
    </source>
</evidence>
<dbReference type="InterPro" id="IPR016255">
    <property type="entry name" value="Gcn2"/>
</dbReference>
<dbReference type="OrthoDB" id="341578at2759"/>
<evidence type="ECO:0000256" key="4">
    <source>
        <dbReference type="ARBA" id="ARBA00022741"/>
    </source>
</evidence>
<feature type="coiled-coil region" evidence="13">
    <location>
        <begin position="171"/>
        <end position="217"/>
    </location>
</feature>
<feature type="binding site" evidence="11">
    <location>
        <position position="614"/>
    </location>
    <ligand>
        <name>ATP</name>
        <dbReference type="ChEBI" id="CHEBI:30616"/>
    </ligand>
</feature>
<dbReference type="GO" id="GO:0005524">
    <property type="term" value="F:ATP binding"/>
    <property type="evidence" value="ECO:0007669"/>
    <property type="project" value="UniProtKB-UniRule"/>
</dbReference>
<dbReference type="InterPro" id="IPR008271">
    <property type="entry name" value="Ser/Thr_kinase_AS"/>
</dbReference>
<dbReference type="InterPro" id="IPR016135">
    <property type="entry name" value="UBQ-conjugating_enzyme/RWD"/>
</dbReference>
<evidence type="ECO:0000256" key="7">
    <source>
        <dbReference type="ARBA" id="ARBA00037982"/>
    </source>
</evidence>
<evidence type="ECO:0000256" key="9">
    <source>
        <dbReference type="ARBA" id="ARBA00048679"/>
    </source>
</evidence>
<feature type="domain" description="Protein kinase" evidence="15">
    <location>
        <begin position="585"/>
        <end position="964"/>
    </location>
</feature>
<dbReference type="GO" id="GO:0009893">
    <property type="term" value="P:positive regulation of metabolic process"/>
    <property type="evidence" value="ECO:0007669"/>
    <property type="project" value="UniProtKB-ARBA"/>
</dbReference>
<dbReference type="SMART" id="SM00220">
    <property type="entry name" value="S_TKc"/>
    <property type="match status" value="1"/>
</dbReference>
<gene>
    <name evidence="17" type="ORF">B0J11DRAFT_608477</name>
</gene>
<organism evidence="17 18">
    <name type="scientific">Dendryphion nanum</name>
    <dbReference type="NCBI Taxonomy" id="256645"/>
    <lineage>
        <taxon>Eukaryota</taxon>
        <taxon>Fungi</taxon>
        <taxon>Dikarya</taxon>
        <taxon>Ascomycota</taxon>
        <taxon>Pezizomycotina</taxon>
        <taxon>Dothideomycetes</taxon>
        <taxon>Pleosporomycetidae</taxon>
        <taxon>Pleosporales</taxon>
        <taxon>Torulaceae</taxon>
        <taxon>Dendryphion</taxon>
    </lineage>
</organism>
<dbReference type="GO" id="GO:0000077">
    <property type="term" value="P:DNA damage checkpoint signaling"/>
    <property type="evidence" value="ECO:0007669"/>
    <property type="project" value="InterPro"/>
</dbReference>
<evidence type="ECO:0000256" key="14">
    <source>
        <dbReference type="SAM" id="MobiDB-lite"/>
    </source>
</evidence>
<dbReference type="InterPro" id="IPR000719">
    <property type="entry name" value="Prot_kinase_dom"/>
</dbReference>
<dbReference type="InterPro" id="IPR041715">
    <property type="entry name" value="HisRS-like_core"/>
</dbReference>